<dbReference type="AlphaFoldDB" id="A0AA48M7H9"/>
<evidence type="ECO:0000313" key="2">
    <source>
        <dbReference type="EMBL" id="CAJ0890903.1"/>
    </source>
</evidence>
<name>A0AA48M7H9_9ZZZZ</name>
<proteinExistence type="predicted"/>
<reference evidence="2" key="1">
    <citation type="submission" date="2023-07" db="EMBL/GenBank/DDBJ databases">
        <authorList>
            <person name="Pelsma A.J. K."/>
        </authorList>
    </citation>
    <scope>NUCLEOTIDE SEQUENCE</scope>
</reference>
<feature type="compositionally biased region" description="Basic and acidic residues" evidence="1">
    <location>
        <begin position="144"/>
        <end position="163"/>
    </location>
</feature>
<protein>
    <submittedName>
        <fullName evidence="2">Uncharacterized protein</fullName>
    </submittedName>
</protein>
<feature type="compositionally biased region" description="Polar residues" evidence="1">
    <location>
        <begin position="172"/>
        <end position="181"/>
    </location>
</feature>
<feature type="region of interest" description="Disordered" evidence="1">
    <location>
        <begin position="144"/>
        <end position="181"/>
    </location>
</feature>
<gene>
    <name evidence="2" type="ORF">AMST5_04089</name>
</gene>
<evidence type="ECO:0000256" key="1">
    <source>
        <dbReference type="SAM" id="MobiDB-lite"/>
    </source>
</evidence>
<accession>A0AA48M7H9</accession>
<dbReference type="EMBL" id="OY288114">
    <property type="protein sequence ID" value="CAJ0890903.1"/>
    <property type="molecule type" value="Genomic_DNA"/>
</dbReference>
<sequence>MKAKPETMTATAMAGLLGIDRALVGRMAQDGILPRGSDGRFEPIATMSAYIKHLRARAKERSASASHSILQEARAEEIKLRTQERLNQLLPVEVVEGFVDFWLGPIKSEFAGVPARVTRDVALRKTIERELDSVLHRLADRAERGAEMAERGIDPLEGEEKPRTNGRRTAKRSSNAQAKKI</sequence>
<organism evidence="2">
    <name type="scientific">freshwater sediment metagenome</name>
    <dbReference type="NCBI Taxonomy" id="556182"/>
    <lineage>
        <taxon>unclassified sequences</taxon>
        <taxon>metagenomes</taxon>
        <taxon>ecological metagenomes</taxon>
    </lineage>
</organism>